<evidence type="ECO:0000256" key="1">
    <source>
        <dbReference type="SAM" id="SignalP"/>
    </source>
</evidence>
<comment type="caution">
    <text evidence="2">The sequence shown here is derived from an EMBL/GenBank/DDBJ whole genome shotgun (WGS) entry which is preliminary data.</text>
</comment>
<dbReference type="AlphaFoldDB" id="A0AAN6WJQ8"/>
<keyword evidence="1" id="KW-0732">Signal</keyword>
<proteinExistence type="predicted"/>
<reference evidence="2" key="2">
    <citation type="submission" date="2023-05" db="EMBL/GenBank/DDBJ databases">
        <authorList>
            <consortium name="Lawrence Berkeley National Laboratory"/>
            <person name="Steindorff A."/>
            <person name="Hensen N."/>
            <person name="Bonometti L."/>
            <person name="Westerberg I."/>
            <person name="Brannstrom I.O."/>
            <person name="Guillou S."/>
            <person name="Cros-Aarteil S."/>
            <person name="Calhoun S."/>
            <person name="Haridas S."/>
            <person name="Kuo A."/>
            <person name="Mondo S."/>
            <person name="Pangilinan J."/>
            <person name="Riley R."/>
            <person name="Labutti K."/>
            <person name="Andreopoulos B."/>
            <person name="Lipzen A."/>
            <person name="Chen C."/>
            <person name="Yanf M."/>
            <person name="Daum C."/>
            <person name="Ng V."/>
            <person name="Clum A."/>
            <person name="Ohm R."/>
            <person name="Martin F."/>
            <person name="Silar P."/>
            <person name="Natvig D."/>
            <person name="Lalanne C."/>
            <person name="Gautier V."/>
            <person name="Ament-Velasquez S.L."/>
            <person name="Kruys A."/>
            <person name="Hutchinson M.I."/>
            <person name="Powell A.J."/>
            <person name="Barry K."/>
            <person name="Miller A.N."/>
            <person name="Grigoriev I.V."/>
            <person name="Debuchy R."/>
            <person name="Gladieux P."/>
            <person name="Thoren M.H."/>
            <person name="Johannesson H."/>
        </authorList>
    </citation>
    <scope>NUCLEOTIDE SEQUENCE</scope>
    <source>
        <strain evidence="2">PSN309</strain>
    </source>
</reference>
<keyword evidence="3" id="KW-1185">Reference proteome</keyword>
<evidence type="ECO:0000313" key="2">
    <source>
        <dbReference type="EMBL" id="KAK4182908.1"/>
    </source>
</evidence>
<sequence>MKLSAITLPFGMIRVALASIELKHNTDGSARAVFYIPDSAQADLDVIAPVITPPPIPAPTSSPNYPLLHARDISAGELKCLEGKGGPSCCKKLDMCYIAFENYKKQGYAHKYCDALTAAVLTDPKDMKGPFASACWKNPKRLSSACSCFPSATPEPVALPEPKYHPKPYEKTKPACGPPGTKCTIDDFVDFCCTNSGGQSGCLFRDGDVNDGVCIH</sequence>
<dbReference type="Proteomes" id="UP001302126">
    <property type="component" value="Unassembled WGS sequence"/>
</dbReference>
<name>A0AAN6WJQ8_9PEZI</name>
<reference evidence="2" key="1">
    <citation type="journal article" date="2023" name="Mol. Phylogenet. Evol.">
        <title>Genome-scale phylogeny and comparative genomics of the fungal order Sordariales.</title>
        <authorList>
            <person name="Hensen N."/>
            <person name="Bonometti L."/>
            <person name="Westerberg I."/>
            <person name="Brannstrom I.O."/>
            <person name="Guillou S."/>
            <person name="Cros-Aarteil S."/>
            <person name="Calhoun S."/>
            <person name="Haridas S."/>
            <person name="Kuo A."/>
            <person name="Mondo S."/>
            <person name="Pangilinan J."/>
            <person name="Riley R."/>
            <person name="LaButti K."/>
            <person name="Andreopoulos B."/>
            <person name="Lipzen A."/>
            <person name="Chen C."/>
            <person name="Yan M."/>
            <person name="Daum C."/>
            <person name="Ng V."/>
            <person name="Clum A."/>
            <person name="Steindorff A."/>
            <person name="Ohm R.A."/>
            <person name="Martin F."/>
            <person name="Silar P."/>
            <person name="Natvig D.O."/>
            <person name="Lalanne C."/>
            <person name="Gautier V."/>
            <person name="Ament-Velasquez S.L."/>
            <person name="Kruys A."/>
            <person name="Hutchinson M.I."/>
            <person name="Powell A.J."/>
            <person name="Barry K."/>
            <person name="Miller A.N."/>
            <person name="Grigoriev I.V."/>
            <person name="Debuchy R."/>
            <person name="Gladieux P."/>
            <person name="Hiltunen Thoren M."/>
            <person name="Johannesson H."/>
        </authorList>
    </citation>
    <scope>NUCLEOTIDE SEQUENCE</scope>
    <source>
        <strain evidence="2">PSN309</strain>
    </source>
</reference>
<organism evidence="2 3">
    <name type="scientific">Podospora australis</name>
    <dbReference type="NCBI Taxonomy" id="1536484"/>
    <lineage>
        <taxon>Eukaryota</taxon>
        <taxon>Fungi</taxon>
        <taxon>Dikarya</taxon>
        <taxon>Ascomycota</taxon>
        <taxon>Pezizomycotina</taxon>
        <taxon>Sordariomycetes</taxon>
        <taxon>Sordariomycetidae</taxon>
        <taxon>Sordariales</taxon>
        <taxon>Podosporaceae</taxon>
        <taxon>Podospora</taxon>
    </lineage>
</organism>
<accession>A0AAN6WJQ8</accession>
<evidence type="ECO:0000313" key="3">
    <source>
        <dbReference type="Proteomes" id="UP001302126"/>
    </source>
</evidence>
<dbReference type="EMBL" id="MU864598">
    <property type="protein sequence ID" value="KAK4182908.1"/>
    <property type="molecule type" value="Genomic_DNA"/>
</dbReference>
<feature type="chain" id="PRO_5042909649" evidence="1">
    <location>
        <begin position="19"/>
        <end position="216"/>
    </location>
</feature>
<gene>
    <name evidence="2" type="ORF">QBC35DRAFT_456825</name>
</gene>
<feature type="signal peptide" evidence="1">
    <location>
        <begin position="1"/>
        <end position="18"/>
    </location>
</feature>
<protein>
    <submittedName>
        <fullName evidence="2">Uncharacterized protein</fullName>
    </submittedName>
</protein>